<dbReference type="Proteomes" id="UP000474630">
    <property type="component" value="Chromosome"/>
</dbReference>
<dbReference type="RefSeq" id="WP_163348448.1">
    <property type="nucleotide sequence ID" value="NZ_CP048409.1"/>
</dbReference>
<evidence type="ECO:0000256" key="4">
    <source>
        <dbReference type="ARBA" id="ARBA00022989"/>
    </source>
</evidence>
<dbReference type="PIRSF" id="PIRSF006483">
    <property type="entry name" value="Membrane_protein_YitT"/>
    <property type="match status" value="1"/>
</dbReference>
<evidence type="ECO:0000259" key="7">
    <source>
        <dbReference type="Pfam" id="PF10035"/>
    </source>
</evidence>
<evidence type="ECO:0000256" key="1">
    <source>
        <dbReference type="ARBA" id="ARBA00004651"/>
    </source>
</evidence>
<protein>
    <submittedName>
        <fullName evidence="8">YitT family protein</fullName>
    </submittedName>
</protein>
<dbReference type="PANTHER" id="PTHR33545">
    <property type="entry name" value="UPF0750 MEMBRANE PROTEIN YITT-RELATED"/>
    <property type="match status" value="1"/>
</dbReference>
<evidence type="ECO:0000256" key="5">
    <source>
        <dbReference type="ARBA" id="ARBA00023136"/>
    </source>
</evidence>
<feature type="transmembrane region" description="Helical" evidence="6">
    <location>
        <begin position="115"/>
        <end position="135"/>
    </location>
</feature>
<dbReference type="KEGG" id="drc:G0Q07_17975"/>
<gene>
    <name evidence="8" type="ORF">G0Q07_17975</name>
</gene>
<dbReference type="InterPro" id="IPR019264">
    <property type="entry name" value="DUF2179"/>
</dbReference>
<feature type="transmembrane region" description="Helical" evidence="6">
    <location>
        <begin position="21"/>
        <end position="40"/>
    </location>
</feature>
<evidence type="ECO:0000313" key="9">
    <source>
        <dbReference type="Proteomes" id="UP000474630"/>
    </source>
</evidence>
<reference evidence="8 9" key="1">
    <citation type="submission" date="2020-02" db="EMBL/GenBank/DDBJ databases">
        <title>Genome sequencing for Draconibacterium sp. strain M1.</title>
        <authorList>
            <person name="Park S.-J."/>
        </authorList>
    </citation>
    <scope>NUCLEOTIDE SEQUENCE [LARGE SCALE GENOMIC DNA]</scope>
    <source>
        <strain evidence="8 9">M1</strain>
    </source>
</reference>
<feature type="transmembrane region" description="Helical" evidence="6">
    <location>
        <begin position="52"/>
        <end position="78"/>
    </location>
</feature>
<dbReference type="Pfam" id="PF10035">
    <property type="entry name" value="DUF2179"/>
    <property type="match status" value="1"/>
</dbReference>
<feature type="transmembrane region" description="Helical" evidence="6">
    <location>
        <begin position="156"/>
        <end position="177"/>
    </location>
</feature>
<feature type="transmembrane region" description="Helical" evidence="6">
    <location>
        <begin position="85"/>
        <end position="103"/>
    </location>
</feature>
<dbReference type="InterPro" id="IPR015867">
    <property type="entry name" value="N-reg_PII/ATP_PRibTrfase_C"/>
</dbReference>
<dbReference type="InterPro" id="IPR051461">
    <property type="entry name" value="UPF0750_membrane"/>
</dbReference>
<dbReference type="EMBL" id="CP048409">
    <property type="protein sequence ID" value="QIA09477.1"/>
    <property type="molecule type" value="Genomic_DNA"/>
</dbReference>
<dbReference type="Pfam" id="PF02588">
    <property type="entry name" value="YitT_membrane"/>
    <property type="match status" value="1"/>
</dbReference>
<accession>A0A6C0RHF7</accession>
<dbReference type="PANTHER" id="PTHR33545:SF5">
    <property type="entry name" value="UPF0750 MEMBRANE PROTEIN YITT"/>
    <property type="match status" value="1"/>
</dbReference>
<dbReference type="Gene3D" id="3.30.70.120">
    <property type="match status" value="1"/>
</dbReference>
<keyword evidence="4 6" id="KW-1133">Transmembrane helix</keyword>
<evidence type="ECO:0000256" key="3">
    <source>
        <dbReference type="ARBA" id="ARBA00022692"/>
    </source>
</evidence>
<evidence type="ECO:0000256" key="6">
    <source>
        <dbReference type="SAM" id="Phobius"/>
    </source>
</evidence>
<feature type="domain" description="DUF2179" evidence="7">
    <location>
        <begin position="230"/>
        <end position="284"/>
    </location>
</feature>
<dbReference type="CDD" id="cd16380">
    <property type="entry name" value="YitT_C"/>
    <property type="match status" value="1"/>
</dbReference>
<comment type="subcellular location">
    <subcellularLocation>
        <location evidence="1">Cell membrane</location>
        <topology evidence="1">Multi-pass membrane protein</topology>
    </subcellularLocation>
</comment>
<keyword evidence="2" id="KW-1003">Cell membrane</keyword>
<organism evidence="8 9">
    <name type="scientific">Draconibacterium halophilum</name>
    <dbReference type="NCBI Taxonomy" id="2706887"/>
    <lineage>
        <taxon>Bacteria</taxon>
        <taxon>Pseudomonadati</taxon>
        <taxon>Bacteroidota</taxon>
        <taxon>Bacteroidia</taxon>
        <taxon>Marinilabiliales</taxon>
        <taxon>Prolixibacteraceae</taxon>
        <taxon>Draconibacterium</taxon>
    </lineage>
</organism>
<evidence type="ECO:0000256" key="2">
    <source>
        <dbReference type="ARBA" id="ARBA00022475"/>
    </source>
</evidence>
<dbReference type="InterPro" id="IPR003740">
    <property type="entry name" value="YitT"/>
</dbReference>
<keyword evidence="9" id="KW-1185">Reference proteome</keyword>
<dbReference type="GO" id="GO:0005886">
    <property type="term" value="C:plasma membrane"/>
    <property type="evidence" value="ECO:0007669"/>
    <property type="project" value="UniProtKB-SubCell"/>
</dbReference>
<dbReference type="AlphaFoldDB" id="A0A6C0RHF7"/>
<keyword evidence="5 6" id="KW-0472">Membrane</keyword>
<sequence length="292" mass="31787">MVKEILSQNVRLARIVQDYAIITFGLLLFSAGWVLFLIPAEITGGGISGVAAVIYFATNIPVSISFLVINVFLVVIAIKILGANFGVKTIYSILVLTSFFALFQNVLKAPLVNDTFLSAILGGMAGGVGLGVVFSRGGSTGGTDIFAMIINKYRNISPGRIIMLCDVIIIASSYVVFRSPEKLVYGYVSMWVVSYSLDSFLSGANRSAQMFIISKQYKEIAEYINTEAIRGVTLLDGSGWYTQKETKVIMSVVRKKETGAIFRKIKQIDPDAFISMASVMGVYGQGFDKLKL</sequence>
<keyword evidence="3 6" id="KW-0812">Transmembrane</keyword>
<evidence type="ECO:0000313" key="8">
    <source>
        <dbReference type="EMBL" id="QIA09477.1"/>
    </source>
</evidence>
<feature type="transmembrane region" description="Helical" evidence="6">
    <location>
        <begin position="183"/>
        <end position="201"/>
    </location>
</feature>
<name>A0A6C0RHF7_9BACT</name>
<proteinExistence type="predicted"/>